<evidence type="ECO:0000313" key="1">
    <source>
        <dbReference type="EMBL" id="OAQ23532.1"/>
    </source>
</evidence>
<dbReference type="AlphaFoldDB" id="A0A197JEF7"/>
<name>A0A197JEF7_9FUNG</name>
<reference evidence="1 2" key="1">
    <citation type="submission" date="2016-05" db="EMBL/GenBank/DDBJ databases">
        <title>Genome sequencing reveals origins of a unique bacterial endosymbiosis in the earliest lineages of terrestrial Fungi.</title>
        <authorList>
            <consortium name="DOE Joint Genome Institute"/>
            <person name="Uehling J."/>
            <person name="Gryganskyi A."/>
            <person name="Hameed K."/>
            <person name="Tschaplinski T."/>
            <person name="Misztal P."/>
            <person name="Wu S."/>
            <person name="Desiro A."/>
            <person name="Vande Pol N."/>
            <person name="Du Z.-Y."/>
            <person name="Zienkiewicz A."/>
            <person name="Zienkiewicz K."/>
            <person name="Morin E."/>
            <person name="Tisserant E."/>
            <person name="Splivallo R."/>
            <person name="Hainaut M."/>
            <person name="Henrissat B."/>
            <person name="Ohm R."/>
            <person name="Kuo A."/>
            <person name="Yan J."/>
            <person name="Lipzen A."/>
            <person name="Nolan M."/>
            <person name="Labutti K."/>
            <person name="Barry K."/>
            <person name="Goldstein A."/>
            <person name="Labbe J."/>
            <person name="Schadt C."/>
            <person name="Tuskan G."/>
            <person name="Grigoriev I."/>
            <person name="Martin F."/>
            <person name="Vilgalys R."/>
            <person name="Bonito G."/>
        </authorList>
    </citation>
    <scope>NUCLEOTIDE SEQUENCE [LARGE SCALE GENOMIC DNA]</scope>
    <source>
        <strain evidence="1 2">AG-77</strain>
    </source>
</reference>
<proteinExistence type="predicted"/>
<dbReference type="OrthoDB" id="2329245at2759"/>
<evidence type="ECO:0008006" key="3">
    <source>
        <dbReference type="Google" id="ProtNLM"/>
    </source>
</evidence>
<accession>A0A197JEF7</accession>
<dbReference type="Gene3D" id="3.80.10.10">
    <property type="entry name" value="Ribonuclease Inhibitor"/>
    <property type="match status" value="1"/>
</dbReference>
<organism evidence="1 2">
    <name type="scientific">Linnemannia elongata AG-77</name>
    <dbReference type="NCBI Taxonomy" id="1314771"/>
    <lineage>
        <taxon>Eukaryota</taxon>
        <taxon>Fungi</taxon>
        <taxon>Fungi incertae sedis</taxon>
        <taxon>Mucoromycota</taxon>
        <taxon>Mortierellomycotina</taxon>
        <taxon>Mortierellomycetes</taxon>
        <taxon>Mortierellales</taxon>
        <taxon>Mortierellaceae</taxon>
        <taxon>Linnemannia</taxon>
    </lineage>
</organism>
<sequence length="580" mass="66454">MLLAALPVELWDQIILNLDESDFANLAHLNKEENGRWTPYLYHTLSITDEKRDKALASDHGQAGLKRNTQHIKTVYVRSQKALILDVLESLDTRLDLNTLFVRWQYYKDRIINLNPLIRLLEHSRNLCHLTVANVNQEPVESLLMTIARCLPRLQSLNLFKDNEPVVRPIIIREFLETCSSELETLTLGVSCSSNANTIKEDLAAMALAGPVKGSRTHPKLKCFHFAEDDWMDTSNSILPAILTTFLEGCPNLEIVDYWMFWQGNRTPWIFKHEAIIDIVRRTLGVHVLARFLNSEEINNIQLDRVLAKAISKLGVQGNTGMQEIWQSIDLEVCPPWPSMLETSRAIAEVAASARGLQKVYIEYAHTMPSQDIEAILHHGRDLRIFRSRYCPILTVTDPSLLLPWRCRWLRCLHIQFGGIPRPDVKTDFRGEQIPAGTPLHSGTMEESRRVQRKIYGVLAGLNCLEELRLGHDSHALWLEMGVVDGKQVYYDNKWQSNCLEMSLESGLGILSRLKGMQYLQVQNMEHRIGVKELWWMQRNWPNLYHVLGVTNGRKTNIPPGRIYGSDPRVLECGVSMLFQ</sequence>
<gene>
    <name evidence="1" type="ORF">K457DRAFT_24977</name>
</gene>
<dbReference type="Proteomes" id="UP000078512">
    <property type="component" value="Unassembled WGS sequence"/>
</dbReference>
<keyword evidence="2" id="KW-1185">Reference proteome</keyword>
<dbReference type="SUPFAM" id="SSF52047">
    <property type="entry name" value="RNI-like"/>
    <property type="match status" value="1"/>
</dbReference>
<protein>
    <recommendedName>
        <fullName evidence="3">F-box domain-containing protein</fullName>
    </recommendedName>
</protein>
<dbReference type="EMBL" id="KV442116">
    <property type="protein sequence ID" value="OAQ23532.1"/>
    <property type="molecule type" value="Genomic_DNA"/>
</dbReference>
<dbReference type="InterPro" id="IPR032675">
    <property type="entry name" value="LRR_dom_sf"/>
</dbReference>
<evidence type="ECO:0000313" key="2">
    <source>
        <dbReference type="Proteomes" id="UP000078512"/>
    </source>
</evidence>